<protein>
    <submittedName>
        <fullName evidence="17">Bacteriocin cleavage/export ABC transporter</fullName>
    </submittedName>
</protein>
<dbReference type="Gene3D" id="3.40.50.300">
    <property type="entry name" value="P-loop containing nucleotide triphosphate hydrolases"/>
    <property type="match status" value="1"/>
</dbReference>
<evidence type="ECO:0000256" key="6">
    <source>
        <dbReference type="ARBA" id="ARBA00022741"/>
    </source>
</evidence>
<dbReference type="CDD" id="cd02418">
    <property type="entry name" value="Peptidase_C39B"/>
    <property type="match status" value="1"/>
</dbReference>
<dbReference type="SUPFAM" id="SSF52540">
    <property type="entry name" value="P-loop containing nucleoside triphosphate hydrolases"/>
    <property type="match status" value="1"/>
</dbReference>
<dbReference type="NCBIfam" id="TIGR01193">
    <property type="entry name" value="bacteriocin_ABC"/>
    <property type="match status" value="1"/>
</dbReference>
<keyword evidence="9" id="KW-0067">ATP-binding</keyword>
<dbReference type="InterPro" id="IPR005897">
    <property type="entry name" value="Pept_C39_ABC_bacteriocin"/>
</dbReference>
<keyword evidence="18" id="KW-1185">Reference proteome</keyword>
<dbReference type="AlphaFoldDB" id="A0AAV4LKM9"/>
<dbReference type="GO" id="GO:0043214">
    <property type="term" value="F:ABC-type bacteriocin transporter activity"/>
    <property type="evidence" value="ECO:0007669"/>
    <property type="project" value="InterPro"/>
</dbReference>
<feature type="domain" description="Peptidase C39" evidence="16">
    <location>
        <begin position="12"/>
        <end position="136"/>
    </location>
</feature>
<name>A0AAV4LKM9_9BACL</name>
<dbReference type="InterPro" id="IPR039421">
    <property type="entry name" value="Type_1_exporter"/>
</dbReference>
<dbReference type="PROSITE" id="PS50893">
    <property type="entry name" value="ABC_TRANSPORTER_2"/>
    <property type="match status" value="1"/>
</dbReference>
<proteinExistence type="predicted"/>
<evidence type="ECO:0000256" key="5">
    <source>
        <dbReference type="ARBA" id="ARBA00022692"/>
    </source>
</evidence>
<keyword evidence="10" id="KW-1278">Translocase</keyword>
<evidence type="ECO:0000256" key="13">
    <source>
        <dbReference type="SAM" id="Phobius"/>
    </source>
</evidence>
<evidence type="ECO:0000256" key="3">
    <source>
        <dbReference type="ARBA" id="ARBA00022475"/>
    </source>
</evidence>
<dbReference type="GO" id="GO:0015421">
    <property type="term" value="F:ABC-type oligopeptide transporter activity"/>
    <property type="evidence" value="ECO:0007669"/>
    <property type="project" value="TreeGrafter"/>
</dbReference>
<dbReference type="Pfam" id="PF00664">
    <property type="entry name" value="ABC_membrane"/>
    <property type="match status" value="1"/>
</dbReference>
<keyword evidence="8" id="KW-0788">Thiol protease</keyword>
<feature type="transmembrane region" description="Helical" evidence="13">
    <location>
        <begin position="304"/>
        <end position="323"/>
    </location>
</feature>
<dbReference type="InterPro" id="IPR003593">
    <property type="entry name" value="AAA+_ATPase"/>
</dbReference>
<dbReference type="Proteomes" id="UP001057291">
    <property type="component" value="Unassembled WGS sequence"/>
</dbReference>
<keyword evidence="5 13" id="KW-0812">Transmembrane</keyword>
<evidence type="ECO:0000256" key="4">
    <source>
        <dbReference type="ARBA" id="ARBA00022670"/>
    </source>
</evidence>
<feature type="transmembrane region" description="Helical" evidence="13">
    <location>
        <begin position="202"/>
        <end position="220"/>
    </location>
</feature>
<evidence type="ECO:0000256" key="8">
    <source>
        <dbReference type="ARBA" id="ARBA00022807"/>
    </source>
</evidence>
<dbReference type="Pfam" id="PF03412">
    <property type="entry name" value="Peptidase_C39"/>
    <property type="match status" value="1"/>
</dbReference>
<reference evidence="17" key="1">
    <citation type="journal article" date="2023" name="Int. J. Syst. Evol. Microbiol.">
        <title>Collibacillus ludicampi gen. nov., sp. nov., a new soil bacterium of the family Alicyclobacillaceae.</title>
        <authorList>
            <person name="Jojima T."/>
            <person name="Ioku Y."/>
            <person name="Fukuta Y."/>
            <person name="Shirasaka N."/>
            <person name="Matsumura Y."/>
            <person name="Mori M."/>
        </authorList>
    </citation>
    <scope>NUCLEOTIDE SEQUENCE</scope>
    <source>
        <strain evidence="17">TP075</strain>
    </source>
</reference>
<dbReference type="RefSeq" id="WP_282201278.1">
    <property type="nucleotide sequence ID" value="NZ_BOQE01000001.1"/>
</dbReference>
<dbReference type="GO" id="GO:0008234">
    <property type="term" value="F:cysteine-type peptidase activity"/>
    <property type="evidence" value="ECO:0007669"/>
    <property type="project" value="UniProtKB-KW"/>
</dbReference>
<comment type="caution">
    <text evidence="17">The sequence shown here is derived from an EMBL/GenBank/DDBJ whole genome shotgun (WGS) entry which is preliminary data.</text>
</comment>
<evidence type="ECO:0000256" key="10">
    <source>
        <dbReference type="ARBA" id="ARBA00022967"/>
    </source>
</evidence>
<evidence type="ECO:0000259" key="16">
    <source>
        <dbReference type="PROSITE" id="PS50990"/>
    </source>
</evidence>
<dbReference type="InterPro" id="IPR036640">
    <property type="entry name" value="ABC1_TM_sf"/>
</dbReference>
<gene>
    <name evidence="17" type="ORF">DNHGIG_39460</name>
</gene>
<dbReference type="PANTHER" id="PTHR43394:SF1">
    <property type="entry name" value="ATP-BINDING CASSETTE SUB-FAMILY B MEMBER 10, MITOCHONDRIAL"/>
    <property type="match status" value="1"/>
</dbReference>
<keyword evidence="6" id="KW-0547">Nucleotide-binding</keyword>
<dbReference type="CDD" id="cd18570">
    <property type="entry name" value="ABC_6TM_PCAT1_LagD_like"/>
    <property type="match status" value="1"/>
</dbReference>
<dbReference type="SMART" id="SM00382">
    <property type="entry name" value="AAA"/>
    <property type="match status" value="1"/>
</dbReference>
<dbReference type="Gene3D" id="1.20.1560.10">
    <property type="entry name" value="ABC transporter type 1, transmembrane domain"/>
    <property type="match status" value="1"/>
</dbReference>
<dbReference type="PANTHER" id="PTHR43394">
    <property type="entry name" value="ATP-DEPENDENT PERMEASE MDL1, MITOCHONDRIAL"/>
    <property type="match status" value="1"/>
</dbReference>
<dbReference type="PROSITE" id="PS50929">
    <property type="entry name" value="ABC_TM1F"/>
    <property type="match status" value="1"/>
</dbReference>
<dbReference type="GO" id="GO:0006508">
    <property type="term" value="P:proteolysis"/>
    <property type="evidence" value="ECO:0007669"/>
    <property type="project" value="UniProtKB-KW"/>
</dbReference>
<keyword evidence="3" id="KW-1003">Cell membrane</keyword>
<dbReference type="SUPFAM" id="SSF90123">
    <property type="entry name" value="ABC transporter transmembrane region"/>
    <property type="match status" value="1"/>
</dbReference>
<evidence type="ECO:0000313" key="18">
    <source>
        <dbReference type="Proteomes" id="UP001057291"/>
    </source>
</evidence>
<dbReference type="GO" id="GO:0016887">
    <property type="term" value="F:ATP hydrolysis activity"/>
    <property type="evidence" value="ECO:0007669"/>
    <property type="project" value="InterPro"/>
</dbReference>
<dbReference type="FunFam" id="3.40.50.300:FF:000287">
    <property type="entry name" value="Multidrug ABC transporter ATP-binding protein"/>
    <property type="match status" value="1"/>
</dbReference>
<evidence type="ECO:0000259" key="14">
    <source>
        <dbReference type="PROSITE" id="PS50893"/>
    </source>
</evidence>
<evidence type="ECO:0000256" key="7">
    <source>
        <dbReference type="ARBA" id="ARBA00022801"/>
    </source>
</evidence>
<organism evidence="17 18">
    <name type="scientific">Collibacillus ludicampi</name>
    <dbReference type="NCBI Taxonomy" id="2771369"/>
    <lineage>
        <taxon>Bacteria</taxon>
        <taxon>Bacillati</taxon>
        <taxon>Bacillota</taxon>
        <taxon>Bacilli</taxon>
        <taxon>Bacillales</taxon>
        <taxon>Alicyclobacillaceae</taxon>
        <taxon>Collibacillus</taxon>
    </lineage>
</organism>
<feature type="domain" description="ABC transporter" evidence="14">
    <location>
        <begin position="483"/>
        <end position="717"/>
    </location>
</feature>
<evidence type="ECO:0000256" key="9">
    <source>
        <dbReference type="ARBA" id="ARBA00022840"/>
    </source>
</evidence>
<dbReference type="InterPro" id="IPR005074">
    <property type="entry name" value="Peptidase_C39"/>
</dbReference>
<evidence type="ECO:0000256" key="12">
    <source>
        <dbReference type="ARBA" id="ARBA00023136"/>
    </source>
</evidence>
<evidence type="ECO:0000313" key="17">
    <source>
        <dbReference type="EMBL" id="GIM48397.1"/>
    </source>
</evidence>
<dbReference type="InterPro" id="IPR027417">
    <property type="entry name" value="P-loop_NTPase"/>
</dbReference>
<accession>A0AAV4LKM9</accession>
<feature type="domain" description="ABC transmembrane type-1" evidence="15">
    <location>
        <begin position="169"/>
        <end position="448"/>
    </location>
</feature>
<dbReference type="InterPro" id="IPR011527">
    <property type="entry name" value="ABC1_TM_dom"/>
</dbReference>
<keyword evidence="12 13" id="KW-0472">Membrane</keyword>
<dbReference type="Pfam" id="PF00005">
    <property type="entry name" value="ABC_tran"/>
    <property type="match status" value="1"/>
</dbReference>
<dbReference type="Gene3D" id="3.90.70.10">
    <property type="entry name" value="Cysteine proteinases"/>
    <property type="match status" value="1"/>
</dbReference>
<keyword evidence="11 13" id="KW-1133">Transmembrane helix</keyword>
<feature type="transmembrane region" description="Helical" evidence="13">
    <location>
        <begin position="276"/>
        <end position="298"/>
    </location>
</feature>
<dbReference type="PROSITE" id="PS50990">
    <property type="entry name" value="PEPTIDASE_C39"/>
    <property type="match status" value="1"/>
</dbReference>
<evidence type="ECO:0000259" key="15">
    <source>
        <dbReference type="PROSITE" id="PS50929"/>
    </source>
</evidence>
<dbReference type="EMBL" id="BOQE01000001">
    <property type="protein sequence ID" value="GIM48397.1"/>
    <property type="molecule type" value="Genomic_DNA"/>
</dbReference>
<sequence>MNIFKKYICVKQLDIKDCGAACLATIAKQYGLRLPISKIREMAGTDKQGTTVYGIIKAAEKLGFSAKGVRANIDSFFDEIPLPSIAHVVVEQKLQHFVVIHSISKKEIIIADPAKGIVKYTPEEFFKLWTGILILIVPTEDFKKGDETKGIFSRFFVLLKPQKKLLLNIFLASLIYTILGILGSFYFKYLLDDILQYNLEKSLHVISIGVILLGVFKVLLNAYRSHLLLYLSQKIDVSIVLGYYQHVLDLPLNFFSTRKVGEIVSRFIDASKVREAISSTTLTVMIDSLMAVAGGIILYTQNSLLFGITLIIALFYACIVYTLRKPIKNLNMKQMENSAHLTSYLVESIHGIETIKAFTAEREVSQETEKRFIRLLKSNFKSGGLKNTQSSLTDLVAAVGGTVILWTGAYQVMQGKMSVGQLIVFNSLLAYFLDPIKNLINVQSVIQTAMVASDRLGEILDLESEKSEHEDQKIIPSNLKGKIEFKNVDFRYGTRELVLKNINLTINHGEKVAFVGKSGSGKSTLAKLLMKFYSCEKGEILINGYNIEDINIECLRKGIAYIPQNIFLFSETIRDNLSLGKAYVTQEEIIEAAKVTSAHDFINELPLRYNTVLDENGSNLSGGQKQRLAITRALLKKADILIMDEATSNLDIITEKVIEKIIHEFNDGITTIIIAHRLSTVRRCDRIFVMDNGEIIESGTHEQLISMRGMYYNLWKEQESDYHLNNEVAVTEGMLL</sequence>
<keyword evidence="4" id="KW-0645">Protease</keyword>
<comment type="subcellular location">
    <subcellularLocation>
        <location evidence="1">Cell membrane</location>
        <topology evidence="1">Multi-pass membrane protein</topology>
    </subcellularLocation>
</comment>
<dbReference type="InterPro" id="IPR003439">
    <property type="entry name" value="ABC_transporter-like_ATP-bd"/>
</dbReference>
<evidence type="ECO:0000256" key="2">
    <source>
        <dbReference type="ARBA" id="ARBA00022448"/>
    </source>
</evidence>
<keyword evidence="2" id="KW-0813">Transport</keyword>
<evidence type="ECO:0000256" key="11">
    <source>
        <dbReference type="ARBA" id="ARBA00022989"/>
    </source>
</evidence>
<evidence type="ECO:0000256" key="1">
    <source>
        <dbReference type="ARBA" id="ARBA00004651"/>
    </source>
</evidence>
<dbReference type="GO" id="GO:0005886">
    <property type="term" value="C:plasma membrane"/>
    <property type="evidence" value="ECO:0007669"/>
    <property type="project" value="UniProtKB-SubCell"/>
</dbReference>
<feature type="transmembrane region" description="Helical" evidence="13">
    <location>
        <begin position="165"/>
        <end position="187"/>
    </location>
</feature>
<keyword evidence="7" id="KW-0378">Hydrolase</keyword>
<dbReference type="GO" id="GO:0005524">
    <property type="term" value="F:ATP binding"/>
    <property type="evidence" value="ECO:0007669"/>
    <property type="project" value="UniProtKB-KW"/>
</dbReference>